<dbReference type="CDD" id="cd01647">
    <property type="entry name" value="RT_LTR"/>
    <property type="match status" value="1"/>
</dbReference>
<dbReference type="PROSITE" id="PS50878">
    <property type="entry name" value="RT_POL"/>
    <property type="match status" value="1"/>
</dbReference>
<organism evidence="3 4">
    <name type="scientific">Cajanus cajan</name>
    <name type="common">Pigeon pea</name>
    <name type="synonym">Cajanus indicus</name>
    <dbReference type="NCBI Taxonomy" id="3821"/>
    <lineage>
        <taxon>Eukaryota</taxon>
        <taxon>Viridiplantae</taxon>
        <taxon>Streptophyta</taxon>
        <taxon>Embryophyta</taxon>
        <taxon>Tracheophyta</taxon>
        <taxon>Spermatophyta</taxon>
        <taxon>Magnoliopsida</taxon>
        <taxon>eudicotyledons</taxon>
        <taxon>Gunneridae</taxon>
        <taxon>Pentapetalae</taxon>
        <taxon>rosids</taxon>
        <taxon>fabids</taxon>
        <taxon>Fabales</taxon>
        <taxon>Fabaceae</taxon>
        <taxon>Papilionoideae</taxon>
        <taxon>50 kb inversion clade</taxon>
        <taxon>NPAAA clade</taxon>
        <taxon>indigoferoid/millettioid clade</taxon>
        <taxon>Phaseoleae</taxon>
        <taxon>Cajanus</taxon>
    </lineage>
</organism>
<dbReference type="InterPro" id="IPR000477">
    <property type="entry name" value="RT_dom"/>
</dbReference>
<dbReference type="InterPro" id="IPR043502">
    <property type="entry name" value="DNA/RNA_pol_sf"/>
</dbReference>
<dbReference type="AlphaFoldDB" id="A0A151THC4"/>
<dbReference type="Pfam" id="PF00078">
    <property type="entry name" value="RVT_1"/>
    <property type="match status" value="1"/>
</dbReference>
<dbReference type="FunFam" id="3.10.20.370:FF:000001">
    <property type="entry name" value="Retrovirus-related Pol polyprotein from transposon 17.6-like protein"/>
    <property type="match status" value="1"/>
</dbReference>
<sequence>MMPFGVTNAPTVFMDYMNRIFRPFLDEFVVVFIDDILIYSRTLDEHGEQLRLVLEILKAKQLYAKLSKCDFWLEEVKFLGHVILAEGIVVDPAKVESVLQWEHPRTVTDIQSFVGLAGYYRRFIEGFSKIVAPLTQLTRNDQPFIWTDACERSFEELKRRLTTSLVLVLPNSGEPFDVYCDASHQGLGCVLMQNRKVVAYASRQLKNNERNYPTYDLELVVVIFSLKIWRHYLYGAQFSVFSDHKSLKYLFDQKELNMR</sequence>
<feature type="domain" description="Reverse transcriptase" evidence="2">
    <location>
        <begin position="1"/>
        <end position="83"/>
    </location>
</feature>
<evidence type="ECO:0000256" key="1">
    <source>
        <dbReference type="ARBA" id="ARBA00023268"/>
    </source>
</evidence>
<accession>A0A151THC4</accession>
<dbReference type="FunFam" id="3.30.70.270:FF:000020">
    <property type="entry name" value="Transposon Tf2-6 polyprotein-like Protein"/>
    <property type="match status" value="1"/>
</dbReference>
<keyword evidence="4" id="KW-1185">Reference proteome</keyword>
<dbReference type="FunFam" id="3.30.70.270:FF:000003">
    <property type="entry name" value="Transposon Ty3-G Gag-Pol polyprotein"/>
    <property type="match status" value="1"/>
</dbReference>
<protein>
    <submittedName>
        <fullName evidence="3">Retrovirus-related Pol polyprotein from transposon 17.6</fullName>
    </submittedName>
</protein>
<dbReference type="SUPFAM" id="SSF56672">
    <property type="entry name" value="DNA/RNA polymerases"/>
    <property type="match status" value="1"/>
</dbReference>
<dbReference type="CDD" id="cd09274">
    <property type="entry name" value="RNase_HI_RT_Ty3"/>
    <property type="match status" value="1"/>
</dbReference>
<dbReference type="PANTHER" id="PTHR37984">
    <property type="entry name" value="PROTEIN CBG26694"/>
    <property type="match status" value="1"/>
</dbReference>
<evidence type="ECO:0000313" key="3">
    <source>
        <dbReference type="EMBL" id="KYP66455.1"/>
    </source>
</evidence>
<dbReference type="GO" id="GO:0003824">
    <property type="term" value="F:catalytic activity"/>
    <property type="evidence" value="ECO:0007669"/>
    <property type="project" value="UniProtKB-KW"/>
</dbReference>
<dbReference type="InterPro" id="IPR043128">
    <property type="entry name" value="Rev_trsase/Diguanyl_cyclase"/>
</dbReference>
<proteinExistence type="predicted"/>
<dbReference type="Gramene" id="C.cajan_12372.t">
    <property type="protein sequence ID" value="C.cajan_12372.t.cds1"/>
    <property type="gene ID" value="C.cajan_12372"/>
</dbReference>
<reference evidence="3 4" key="1">
    <citation type="journal article" date="2012" name="Nat. Biotechnol.">
        <title>Draft genome sequence of pigeonpea (Cajanus cajan), an orphan legume crop of resource-poor farmers.</title>
        <authorList>
            <person name="Varshney R.K."/>
            <person name="Chen W."/>
            <person name="Li Y."/>
            <person name="Bharti A.K."/>
            <person name="Saxena R.K."/>
            <person name="Schlueter J.A."/>
            <person name="Donoghue M.T."/>
            <person name="Azam S."/>
            <person name="Fan G."/>
            <person name="Whaley A.M."/>
            <person name="Farmer A.D."/>
            <person name="Sheridan J."/>
            <person name="Iwata A."/>
            <person name="Tuteja R."/>
            <person name="Penmetsa R.V."/>
            <person name="Wu W."/>
            <person name="Upadhyaya H.D."/>
            <person name="Yang S.P."/>
            <person name="Shah T."/>
            <person name="Saxena K.B."/>
            <person name="Michael T."/>
            <person name="McCombie W.R."/>
            <person name="Yang B."/>
            <person name="Zhang G."/>
            <person name="Yang H."/>
            <person name="Wang J."/>
            <person name="Spillane C."/>
            <person name="Cook D.R."/>
            <person name="May G.D."/>
            <person name="Xu X."/>
            <person name="Jackson S.A."/>
        </authorList>
    </citation>
    <scope>NUCLEOTIDE SEQUENCE [LARGE SCALE GENOMIC DNA]</scope>
    <source>
        <strain evidence="4">cv. Asha</strain>
    </source>
</reference>
<name>A0A151THC4_CAJCA</name>
<dbReference type="InterPro" id="IPR050951">
    <property type="entry name" value="Retrovirus_Pol_polyprotein"/>
</dbReference>
<evidence type="ECO:0000313" key="4">
    <source>
        <dbReference type="Proteomes" id="UP000075243"/>
    </source>
</evidence>
<dbReference type="Pfam" id="PF17919">
    <property type="entry name" value="RT_RNaseH_2"/>
    <property type="match status" value="1"/>
</dbReference>
<keyword evidence="1" id="KW-0511">Multifunctional enzyme</keyword>
<evidence type="ECO:0000259" key="2">
    <source>
        <dbReference type="PROSITE" id="PS50878"/>
    </source>
</evidence>
<dbReference type="Proteomes" id="UP000075243">
    <property type="component" value="Chromosome 6"/>
</dbReference>
<dbReference type="Gene3D" id="3.30.70.270">
    <property type="match status" value="2"/>
</dbReference>
<dbReference type="EMBL" id="CM003608">
    <property type="protein sequence ID" value="KYP66455.1"/>
    <property type="molecule type" value="Genomic_DNA"/>
</dbReference>
<dbReference type="InterPro" id="IPR041577">
    <property type="entry name" value="RT_RNaseH_2"/>
</dbReference>
<gene>
    <name evidence="3" type="ORF">KK1_012749</name>
</gene>
<dbReference type="PANTHER" id="PTHR37984:SF5">
    <property type="entry name" value="PROTEIN NYNRIN-LIKE"/>
    <property type="match status" value="1"/>
</dbReference>